<dbReference type="EMBL" id="CADCXN010000035">
    <property type="protein sequence ID" value="CAA9889760.1"/>
    <property type="molecule type" value="Genomic_DNA"/>
</dbReference>
<sequence length="48" mass="5035">MSKTEGVRLADFGVKLLPTGADAGVKQIVIAKILKVKPSAVTQQLDKA</sequence>
<dbReference type="Proteomes" id="UP000494216">
    <property type="component" value="Unassembled WGS sequence"/>
</dbReference>
<evidence type="ECO:0000313" key="2">
    <source>
        <dbReference type="Proteomes" id="UP000494216"/>
    </source>
</evidence>
<accession>A0A8S0WMH3</accession>
<comment type="caution">
    <text evidence="1">The sequence shown here is derived from an EMBL/GenBank/DDBJ whole genome shotgun (WGS) entry which is preliminary data.</text>
</comment>
<keyword evidence="2" id="KW-1185">Reference proteome</keyword>
<name>A0A8S0WMH3_9GAMM</name>
<protein>
    <submittedName>
        <fullName evidence="1">Uncharacterized protein</fullName>
    </submittedName>
</protein>
<dbReference type="AlphaFoldDB" id="A0A8S0WMH3"/>
<evidence type="ECO:0000313" key="1">
    <source>
        <dbReference type="EMBL" id="CAA9889760.1"/>
    </source>
</evidence>
<gene>
    <name evidence="1" type="ORF">METHB2_130025</name>
</gene>
<dbReference type="RefSeq" id="WP_174624743.1">
    <property type="nucleotide sequence ID" value="NZ_CADCXN010000035.1"/>
</dbReference>
<proteinExistence type="predicted"/>
<organism evidence="1 2">
    <name type="scientific">Candidatus Methylobacter favarea</name>
    <dbReference type="NCBI Taxonomy" id="2707345"/>
    <lineage>
        <taxon>Bacteria</taxon>
        <taxon>Pseudomonadati</taxon>
        <taxon>Pseudomonadota</taxon>
        <taxon>Gammaproteobacteria</taxon>
        <taxon>Methylococcales</taxon>
        <taxon>Methylococcaceae</taxon>
        <taxon>Methylobacter</taxon>
    </lineage>
</organism>
<reference evidence="1 2" key="1">
    <citation type="submission" date="2020-02" db="EMBL/GenBank/DDBJ databases">
        <authorList>
            <person name="Hogendoorn C."/>
        </authorList>
    </citation>
    <scope>NUCLEOTIDE SEQUENCE [LARGE SCALE GENOMIC DNA]</scope>
    <source>
        <strain evidence="1">METHB21</strain>
    </source>
</reference>